<evidence type="ECO:0000256" key="3">
    <source>
        <dbReference type="ARBA" id="ARBA00023125"/>
    </source>
</evidence>
<dbReference type="Pfam" id="PF03965">
    <property type="entry name" value="Penicillinase_R"/>
    <property type="match status" value="1"/>
</dbReference>
<sequence length="140" mass="15811">MKLRGKSKAIQISRPLGELEMEVMKAIWNKGEATGKEVWQEIKETRKSALTTVLTVMDRLSQKGFLGKSKVDGLLVYTPAITREHYTKQVAGKMLKDYMDLSSSSLIASFVDTLDELDPLQLKNLALLIEKKKKEGRRQA</sequence>
<accession>A0A3B1C7R1</accession>
<keyword evidence="3" id="KW-0238">DNA-binding</keyword>
<dbReference type="AlphaFoldDB" id="A0A3B1C7R1"/>
<dbReference type="InterPro" id="IPR005650">
    <property type="entry name" value="BlaI_family"/>
</dbReference>
<dbReference type="Gene3D" id="1.10.10.10">
    <property type="entry name" value="Winged helix-like DNA-binding domain superfamily/Winged helix DNA-binding domain"/>
    <property type="match status" value="1"/>
</dbReference>
<evidence type="ECO:0008006" key="6">
    <source>
        <dbReference type="Google" id="ProtNLM"/>
    </source>
</evidence>
<dbReference type="GO" id="GO:0045892">
    <property type="term" value="P:negative regulation of DNA-templated transcription"/>
    <property type="evidence" value="ECO:0007669"/>
    <property type="project" value="InterPro"/>
</dbReference>
<dbReference type="PIRSF" id="PIRSF019455">
    <property type="entry name" value="CopR_AtkY"/>
    <property type="match status" value="1"/>
</dbReference>
<evidence type="ECO:0000256" key="2">
    <source>
        <dbReference type="ARBA" id="ARBA00023015"/>
    </source>
</evidence>
<comment type="similarity">
    <text evidence="1">Belongs to the BlaI transcriptional regulatory family.</text>
</comment>
<evidence type="ECO:0000313" key="5">
    <source>
        <dbReference type="EMBL" id="VAX20703.1"/>
    </source>
</evidence>
<keyword evidence="4" id="KW-0804">Transcription</keyword>
<organism evidence="5">
    <name type="scientific">hydrothermal vent metagenome</name>
    <dbReference type="NCBI Taxonomy" id="652676"/>
    <lineage>
        <taxon>unclassified sequences</taxon>
        <taxon>metagenomes</taxon>
        <taxon>ecological metagenomes</taxon>
    </lineage>
</organism>
<keyword evidence="2" id="KW-0805">Transcription regulation</keyword>
<evidence type="ECO:0000256" key="1">
    <source>
        <dbReference type="ARBA" id="ARBA00011046"/>
    </source>
</evidence>
<dbReference type="GO" id="GO:0003677">
    <property type="term" value="F:DNA binding"/>
    <property type="evidence" value="ECO:0007669"/>
    <property type="project" value="UniProtKB-KW"/>
</dbReference>
<name>A0A3B1C7R1_9ZZZZ</name>
<dbReference type="EMBL" id="UOGC01000109">
    <property type="protein sequence ID" value="VAX20703.1"/>
    <property type="molecule type" value="Genomic_DNA"/>
</dbReference>
<dbReference type="InterPro" id="IPR036388">
    <property type="entry name" value="WH-like_DNA-bd_sf"/>
</dbReference>
<gene>
    <name evidence="5" type="ORF">MNBD_NITROSPINAE01-1324</name>
</gene>
<protein>
    <recommendedName>
        <fullName evidence="6">Transcriptional repressor, BlaI/MecI family</fullName>
    </recommendedName>
</protein>
<dbReference type="SUPFAM" id="SSF46785">
    <property type="entry name" value="Winged helix' DNA-binding domain"/>
    <property type="match status" value="1"/>
</dbReference>
<reference evidence="5" key="1">
    <citation type="submission" date="2018-06" db="EMBL/GenBank/DDBJ databases">
        <authorList>
            <person name="Zhirakovskaya E."/>
        </authorList>
    </citation>
    <scope>NUCLEOTIDE SEQUENCE</scope>
</reference>
<dbReference type="InterPro" id="IPR036390">
    <property type="entry name" value="WH_DNA-bd_sf"/>
</dbReference>
<evidence type="ECO:0000256" key="4">
    <source>
        <dbReference type="ARBA" id="ARBA00023163"/>
    </source>
</evidence>
<proteinExistence type="inferred from homology"/>